<reference evidence="2 3" key="1">
    <citation type="journal article" date="2021" name="Elife">
        <title>Chloroplast acquisition without the gene transfer in kleptoplastic sea slugs, Plakobranchus ocellatus.</title>
        <authorList>
            <person name="Maeda T."/>
            <person name="Takahashi S."/>
            <person name="Yoshida T."/>
            <person name="Shimamura S."/>
            <person name="Takaki Y."/>
            <person name="Nagai Y."/>
            <person name="Toyoda A."/>
            <person name="Suzuki Y."/>
            <person name="Arimoto A."/>
            <person name="Ishii H."/>
            <person name="Satoh N."/>
            <person name="Nishiyama T."/>
            <person name="Hasebe M."/>
            <person name="Maruyama T."/>
            <person name="Minagawa J."/>
            <person name="Obokata J."/>
            <person name="Shigenobu S."/>
        </authorList>
    </citation>
    <scope>NUCLEOTIDE SEQUENCE [LARGE SCALE GENOMIC DNA]</scope>
</reference>
<comment type="caution">
    <text evidence="2">The sequence shown here is derived from an EMBL/GenBank/DDBJ whole genome shotgun (WGS) entry which is preliminary data.</text>
</comment>
<dbReference type="AlphaFoldDB" id="A0AAV4ARH2"/>
<keyword evidence="3" id="KW-1185">Reference proteome</keyword>
<dbReference type="Proteomes" id="UP000735302">
    <property type="component" value="Unassembled WGS sequence"/>
</dbReference>
<gene>
    <name evidence="2" type="ORF">PoB_003568600</name>
</gene>
<organism evidence="2 3">
    <name type="scientific">Plakobranchus ocellatus</name>
    <dbReference type="NCBI Taxonomy" id="259542"/>
    <lineage>
        <taxon>Eukaryota</taxon>
        <taxon>Metazoa</taxon>
        <taxon>Spiralia</taxon>
        <taxon>Lophotrochozoa</taxon>
        <taxon>Mollusca</taxon>
        <taxon>Gastropoda</taxon>
        <taxon>Heterobranchia</taxon>
        <taxon>Euthyneura</taxon>
        <taxon>Panpulmonata</taxon>
        <taxon>Sacoglossa</taxon>
        <taxon>Placobranchoidea</taxon>
        <taxon>Plakobranchidae</taxon>
        <taxon>Plakobranchus</taxon>
    </lineage>
</organism>
<protein>
    <recommendedName>
        <fullName evidence="4">Homeobox domain-containing protein</fullName>
    </recommendedName>
</protein>
<evidence type="ECO:0000313" key="3">
    <source>
        <dbReference type="Proteomes" id="UP000735302"/>
    </source>
</evidence>
<accession>A0AAV4ARH2</accession>
<proteinExistence type="predicted"/>
<feature type="compositionally biased region" description="Basic and acidic residues" evidence="1">
    <location>
        <begin position="70"/>
        <end position="85"/>
    </location>
</feature>
<sequence>MGTWEERKTYVRSLVNREGKKQIKAGIDSQRENTFSFFLQDDTRTKQPVCRAMFAATLGMSEKTINNWLRERQTHDNPVRPDTKHPKSGKTKPFDEAEKNFLLDC</sequence>
<evidence type="ECO:0000313" key="2">
    <source>
        <dbReference type="EMBL" id="GFO09181.1"/>
    </source>
</evidence>
<evidence type="ECO:0008006" key="4">
    <source>
        <dbReference type="Google" id="ProtNLM"/>
    </source>
</evidence>
<name>A0AAV4ARH2_9GAST</name>
<dbReference type="EMBL" id="BLXT01004061">
    <property type="protein sequence ID" value="GFO09181.1"/>
    <property type="molecule type" value="Genomic_DNA"/>
</dbReference>
<feature type="compositionally biased region" description="Basic and acidic residues" evidence="1">
    <location>
        <begin position="92"/>
        <end position="105"/>
    </location>
</feature>
<feature type="region of interest" description="Disordered" evidence="1">
    <location>
        <begin position="70"/>
        <end position="105"/>
    </location>
</feature>
<evidence type="ECO:0000256" key="1">
    <source>
        <dbReference type="SAM" id="MobiDB-lite"/>
    </source>
</evidence>